<dbReference type="InterPro" id="IPR004839">
    <property type="entry name" value="Aminotransferase_I/II_large"/>
</dbReference>
<dbReference type="GO" id="GO:0008483">
    <property type="term" value="F:transaminase activity"/>
    <property type="evidence" value="ECO:0007669"/>
    <property type="project" value="UniProtKB-KW"/>
</dbReference>
<dbReference type="InterPro" id="IPR015421">
    <property type="entry name" value="PyrdxlP-dep_Trfase_major"/>
</dbReference>
<dbReference type="EMBL" id="JAGQHS010000050">
    <property type="protein sequence ID" value="MCA9756361.1"/>
    <property type="molecule type" value="Genomic_DNA"/>
</dbReference>
<dbReference type="InterPro" id="IPR050881">
    <property type="entry name" value="LL-DAP_aminotransferase"/>
</dbReference>
<organism evidence="5 6">
    <name type="scientific">Eiseniibacteriota bacterium</name>
    <dbReference type="NCBI Taxonomy" id="2212470"/>
    <lineage>
        <taxon>Bacteria</taxon>
        <taxon>Candidatus Eiseniibacteriota</taxon>
    </lineage>
</organism>
<dbReference type="InterPro" id="IPR015424">
    <property type="entry name" value="PyrdxlP-dep_Trfase"/>
</dbReference>
<dbReference type="CDD" id="cd00609">
    <property type="entry name" value="AAT_like"/>
    <property type="match status" value="1"/>
</dbReference>
<dbReference type="InterPro" id="IPR015422">
    <property type="entry name" value="PyrdxlP-dep_Trfase_small"/>
</dbReference>
<keyword evidence="2 5" id="KW-0032">Aminotransferase</keyword>
<evidence type="ECO:0000313" key="5">
    <source>
        <dbReference type="EMBL" id="MCA9756361.1"/>
    </source>
</evidence>
<keyword evidence="3" id="KW-0808">Transferase</keyword>
<dbReference type="AlphaFoldDB" id="A0A956NDE6"/>
<dbReference type="GO" id="GO:0030170">
    <property type="term" value="F:pyridoxal phosphate binding"/>
    <property type="evidence" value="ECO:0007669"/>
    <property type="project" value="InterPro"/>
</dbReference>
<dbReference type="PANTHER" id="PTHR42832:SF3">
    <property type="entry name" value="L-GLUTAMINE--4-(METHYLSULFANYL)-2-OXOBUTANOATE AMINOTRANSFERASE"/>
    <property type="match status" value="1"/>
</dbReference>
<evidence type="ECO:0000256" key="1">
    <source>
        <dbReference type="ARBA" id="ARBA00001933"/>
    </source>
</evidence>
<feature type="domain" description="Aminotransferase class I/classII large" evidence="4">
    <location>
        <begin position="38"/>
        <end position="381"/>
    </location>
</feature>
<dbReference type="Gene3D" id="3.90.1150.10">
    <property type="entry name" value="Aspartate Aminotransferase, domain 1"/>
    <property type="match status" value="1"/>
</dbReference>
<evidence type="ECO:0000313" key="6">
    <source>
        <dbReference type="Proteomes" id="UP000739538"/>
    </source>
</evidence>
<evidence type="ECO:0000256" key="2">
    <source>
        <dbReference type="ARBA" id="ARBA00022576"/>
    </source>
</evidence>
<accession>A0A956NDE6</accession>
<dbReference type="Pfam" id="PF00155">
    <property type="entry name" value="Aminotran_1_2"/>
    <property type="match status" value="1"/>
</dbReference>
<name>A0A956NDE6_UNCEI</name>
<evidence type="ECO:0000259" key="4">
    <source>
        <dbReference type="Pfam" id="PF00155"/>
    </source>
</evidence>
<dbReference type="PANTHER" id="PTHR42832">
    <property type="entry name" value="AMINO ACID AMINOTRANSFERASE"/>
    <property type="match status" value="1"/>
</dbReference>
<gene>
    <name evidence="5" type="ORF">KDA27_11215</name>
</gene>
<proteinExistence type="predicted"/>
<reference evidence="5" key="1">
    <citation type="submission" date="2020-04" db="EMBL/GenBank/DDBJ databases">
        <authorList>
            <person name="Zhang T."/>
        </authorList>
    </citation>
    <scope>NUCLEOTIDE SEQUENCE</scope>
    <source>
        <strain evidence="5">HKST-UBA02</strain>
    </source>
</reference>
<evidence type="ECO:0000256" key="3">
    <source>
        <dbReference type="ARBA" id="ARBA00022679"/>
    </source>
</evidence>
<dbReference type="Proteomes" id="UP000739538">
    <property type="component" value="Unassembled WGS sequence"/>
</dbReference>
<comment type="caution">
    <text evidence="5">The sequence shown here is derived from an EMBL/GenBank/DDBJ whole genome shotgun (WGS) entry which is preliminary data.</text>
</comment>
<protein>
    <submittedName>
        <fullName evidence="5">Aminotransferase class I/II-fold pyridoxal phosphate-dependent enzyme</fullName>
    </submittedName>
</protein>
<reference evidence="5" key="2">
    <citation type="journal article" date="2021" name="Microbiome">
        <title>Successional dynamics and alternative stable states in a saline activated sludge microbial community over 9 years.</title>
        <authorList>
            <person name="Wang Y."/>
            <person name="Ye J."/>
            <person name="Ju F."/>
            <person name="Liu L."/>
            <person name="Boyd J.A."/>
            <person name="Deng Y."/>
            <person name="Parks D.H."/>
            <person name="Jiang X."/>
            <person name="Yin X."/>
            <person name="Woodcroft B.J."/>
            <person name="Tyson G.W."/>
            <person name="Hugenholtz P."/>
            <person name="Polz M.F."/>
            <person name="Zhang T."/>
        </authorList>
    </citation>
    <scope>NUCLEOTIDE SEQUENCE</scope>
    <source>
        <strain evidence="5">HKST-UBA02</strain>
    </source>
</reference>
<sequence length="387" mass="42529">MTDLPRSGPIRRRVAEQPTYAFVAIAETRARLAAEGRTVLDFTVGEPREETPEFIRDATARSIPVRTSYPPTNGTPELRRSIAGWAERRFGVSLDPDRDLLATLGSKEAIYSLASVVVEPGSRDLVLVPDPAYPVYRTGAEMAGAEVRTLPLIEDRAFLPDLESLGADTLGRTALLWVNYPNNPTGASAPAEFFARAAELARGHGFWLASDEAYIDLFDRVPSPSALEHGLSNVISIHSLSKRSAMAGFRSGFLAGDPRLVDALRTIRPSQGVAAPHFVQSAAALAWDDDEHAVRMRHLYRRKRELLRHALEACGAHVAPSDAGFFLYFRPPGEEPVDECLARLQDLGILLIPGDRFGESGRGWIRMALVPTLEECEQAARILEREL</sequence>
<dbReference type="Gene3D" id="3.40.640.10">
    <property type="entry name" value="Type I PLP-dependent aspartate aminotransferase-like (Major domain)"/>
    <property type="match status" value="1"/>
</dbReference>
<dbReference type="SUPFAM" id="SSF53383">
    <property type="entry name" value="PLP-dependent transferases"/>
    <property type="match status" value="1"/>
</dbReference>
<comment type="cofactor">
    <cofactor evidence="1">
        <name>pyridoxal 5'-phosphate</name>
        <dbReference type="ChEBI" id="CHEBI:597326"/>
    </cofactor>
</comment>